<evidence type="ECO:0000313" key="2">
    <source>
        <dbReference type="EMBL" id="MFD2548017.1"/>
    </source>
</evidence>
<evidence type="ECO:0000313" key="3">
    <source>
        <dbReference type="Proteomes" id="UP001597545"/>
    </source>
</evidence>
<dbReference type="Pfam" id="PF02469">
    <property type="entry name" value="Fasciclin"/>
    <property type="match status" value="2"/>
</dbReference>
<feature type="domain" description="FAS1" evidence="1">
    <location>
        <begin position="38"/>
        <end position="176"/>
    </location>
</feature>
<dbReference type="PANTHER" id="PTHR10900">
    <property type="entry name" value="PERIOSTIN-RELATED"/>
    <property type="match status" value="1"/>
</dbReference>
<dbReference type="EMBL" id="JBHULR010000004">
    <property type="protein sequence ID" value="MFD2548017.1"/>
    <property type="molecule type" value="Genomic_DNA"/>
</dbReference>
<dbReference type="InterPro" id="IPR050904">
    <property type="entry name" value="Adhesion/Biosynth-related"/>
</dbReference>
<feature type="domain" description="FAS1" evidence="1">
    <location>
        <begin position="179"/>
        <end position="350"/>
    </location>
</feature>
<dbReference type="InterPro" id="IPR000782">
    <property type="entry name" value="FAS1_domain"/>
</dbReference>
<reference evidence="3" key="1">
    <citation type="journal article" date="2019" name="Int. J. Syst. Evol. Microbiol.">
        <title>The Global Catalogue of Microorganisms (GCM) 10K type strain sequencing project: providing services to taxonomists for standard genome sequencing and annotation.</title>
        <authorList>
            <consortium name="The Broad Institute Genomics Platform"/>
            <consortium name="The Broad Institute Genome Sequencing Center for Infectious Disease"/>
            <person name="Wu L."/>
            <person name="Ma J."/>
        </authorList>
    </citation>
    <scope>NUCLEOTIDE SEQUENCE [LARGE SCALE GENOMIC DNA]</scope>
    <source>
        <strain evidence="3">KCTC 42662</strain>
    </source>
</reference>
<dbReference type="SUPFAM" id="SSF82153">
    <property type="entry name" value="FAS1 domain"/>
    <property type="match status" value="2"/>
</dbReference>
<accession>A0ABW5KGV6</accession>
<dbReference type="PROSITE" id="PS50213">
    <property type="entry name" value="FAS1"/>
    <property type="match status" value="2"/>
</dbReference>
<dbReference type="PROSITE" id="PS51257">
    <property type="entry name" value="PROKAR_LIPOPROTEIN"/>
    <property type="match status" value="1"/>
</dbReference>
<dbReference type="SMART" id="SM00554">
    <property type="entry name" value="FAS1"/>
    <property type="match status" value="2"/>
</dbReference>
<gene>
    <name evidence="2" type="ORF">ACFSR5_10220</name>
</gene>
<protein>
    <submittedName>
        <fullName evidence="2">Fasciclin domain-containing protein</fullName>
    </submittedName>
</protein>
<keyword evidence="3" id="KW-1185">Reference proteome</keyword>
<dbReference type="Gene3D" id="2.30.180.10">
    <property type="entry name" value="FAS1 domain"/>
    <property type="match status" value="2"/>
</dbReference>
<dbReference type="InterPro" id="IPR036378">
    <property type="entry name" value="FAS1_dom_sf"/>
</dbReference>
<dbReference type="PANTHER" id="PTHR10900:SF77">
    <property type="entry name" value="FI19380P1"/>
    <property type="match status" value="1"/>
</dbReference>
<proteinExistence type="predicted"/>
<evidence type="ECO:0000259" key="1">
    <source>
        <dbReference type="PROSITE" id="PS50213"/>
    </source>
</evidence>
<dbReference type="Proteomes" id="UP001597545">
    <property type="component" value="Unassembled WGS sequence"/>
</dbReference>
<name>A0ABW5KGV6_9SPHI</name>
<organism evidence="2 3">
    <name type="scientific">Sphingobacterium suaedae</name>
    <dbReference type="NCBI Taxonomy" id="1686402"/>
    <lineage>
        <taxon>Bacteria</taxon>
        <taxon>Pseudomonadati</taxon>
        <taxon>Bacteroidota</taxon>
        <taxon>Sphingobacteriia</taxon>
        <taxon>Sphingobacteriales</taxon>
        <taxon>Sphingobacteriaceae</taxon>
        <taxon>Sphingobacterium</taxon>
    </lineage>
</organism>
<dbReference type="RefSeq" id="WP_380903370.1">
    <property type="nucleotide sequence ID" value="NZ_JBHUEG010000001.1"/>
</dbReference>
<comment type="caution">
    <text evidence="2">The sequence shown here is derived from an EMBL/GenBank/DDBJ whole genome shotgun (WGS) entry which is preliminary data.</text>
</comment>
<sequence>MKMTIDKGITTFFMCVLFLVFSCKDAFEDKTFTAYEDLPIAGYLKQHPEKYSMWVEVLEKADLFNTLNIHVVYTHFVPVNEGVQRYLQALNLESVAKMTKEDANYLVRYHLIPGVSIDRGQFQAGAINDLTATDDNLFIEFRSGGLESIYLNGESRFNGFDIKATNGIIHSIDDVLAPLTATVADRLEDPKYSIFRQAVEEAGFLEKLTTVYTEGTDASGNPVQKRFRYTAFVVADETYAKVGIRTFNDLLDYLDVESGSNYSDVENGLHTYIAYHLLDQQRSYADLGQFPEGVRKMNLPTLAAGELIKVSESVDGLVLNEDLASHQAVRFQEANIPCKNGVVHEIDHWMPVFVPEQVPVVWEFTDYPDIAANVTQYRNASLGSQYNKTFALGDLTSITWSAQPETRSNVLTYRNNRSADGIWYTETLNHDHLRVELGESGWIQMKSPTIVRGKYNVKVVWPSTKTSANTGICAFVLDNVMLYSRLVLSNTRTDRVLTQELGTVEFPETTDHTLRILSLDGKLMTLDYIQFDPVE</sequence>